<dbReference type="RefSeq" id="WP_345158531.1">
    <property type="nucleotide sequence ID" value="NZ_BAABHC010000010.1"/>
</dbReference>
<dbReference type="EMBL" id="BAABHC010000010">
    <property type="protein sequence ID" value="GAA4431268.1"/>
    <property type="molecule type" value="Genomic_DNA"/>
</dbReference>
<comment type="caution">
    <text evidence="1">The sequence shown here is derived from an EMBL/GenBank/DDBJ whole genome shotgun (WGS) entry which is preliminary data.</text>
</comment>
<protein>
    <submittedName>
        <fullName evidence="1">Uncharacterized protein</fullName>
    </submittedName>
</protein>
<evidence type="ECO:0000313" key="1">
    <source>
        <dbReference type="EMBL" id="GAA4431268.1"/>
    </source>
</evidence>
<organism evidence="1 2">
    <name type="scientific">Pontibacter saemangeumensis</name>
    <dbReference type="NCBI Taxonomy" id="1084525"/>
    <lineage>
        <taxon>Bacteria</taxon>
        <taxon>Pseudomonadati</taxon>
        <taxon>Bacteroidota</taxon>
        <taxon>Cytophagia</taxon>
        <taxon>Cytophagales</taxon>
        <taxon>Hymenobacteraceae</taxon>
        <taxon>Pontibacter</taxon>
    </lineage>
</organism>
<sequence>MPDLMLIYGKYIQPEWRTYQMLLNTEAALHGAVRKGDGRTGPRGGW</sequence>
<gene>
    <name evidence="1" type="ORF">GCM10023188_18630</name>
</gene>
<reference evidence="2" key="1">
    <citation type="journal article" date="2019" name="Int. J. Syst. Evol. Microbiol.">
        <title>The Global Catalogue of Microorganisms (GCM) 10K type strain sequencing project: providing services to taxonomists for standard genome sequencing and annotation.</title>
        <authorList>
            <consortium name="The Broad Institute Genomics Platform"/>
            <consortium name="The Broad Institute Genome Sequencing Center for Infectious Disease"/>
            <person name="Wu L."/>
            <person name="Ma J."/>
        </authorList>
    </citation>
    <scope>NUCLEOTIDE SEQUENCE [LARGE SCALE GENOMIC DNA]</scope>
    <source>
        <strain evidence="2">JCM 17926</strain>
    </source>
</reference>
<dbReference type="Proteomes" id="UP001500552">
    <property type="component" value="Unassembled WGS sequence"/>
</dbReference>
<name>A0ABP8LLD9_9BACT</name>
<keyword evidence="2" id="KW-1185">Reference proteome</keyword>
<accession>A0ABP8LLD9</accession>
<proteinExistence type="predicted"/>
<evidence type="ECO:0000313" key="2">
    <source>
        <dbReference type="Proteomes" id="UP001500552"/>
    </source>
</evidence>